<evidence type="ECO:0000256" key="1">
    <source>
        <dbReference type="SAM" id="MobiDB-lite"/>
    </source>
</evidence>
<gene>
    <name evidence="2" type="ORF">SNEC2469_LOCUS5392</name>
</gene>
<feature type="non-terminal residue" evidence="2">
    <location>
        <position position="1"/>
    </location>
</feature>
<keyword evidence="3" id="KW-1185">Reference proteome</keyword>
<proteinExistence type="predicted"/>
<accession>A0A812LYK7</accession>
<sequence>KLLAAGSGGDPTDRAMSAAPRGHADSDFRVREWPYMFSLSVCWALDSEEPVQKDVLCRTLQKLKRKHGALRVQLADPPALW</sequence>
<dbReference type="Proteomes" id="UP000601435">
    <property type="component" value="Unassembled WGS sequence"/>
</dbReference>
<evidence type="ECO:0000313" key="3">
    <source>
        <dbReference type="Proteomes" id="UP000601435"/>
    </source>
</evidence>
<organism evidence="2 3">
    <name type="scientific">Symbiodinium necroappetens</name>
    <dbReference type="NCBI Taxonomy" id="1628268"/>
    <lineage>
        <taxon>Eukaryota</taxon>
        <taxon>Sar</taxon>
        <taxon>Alveolata</taxon>
        <taxon>Dinophyceae</taxon>
        <taxon>Suessiales</taxon>
        <taxon>Symbiodiniaceae</taxon>
        <taxon>Symbiodinium</taxon>
    </lineage>
</organism>
<dbReference type="OrthoDB" id="416786at2759"/>
<dbReference type="EMBL" id="CAJNJA010010081">
    <property type="protein sequence ID" value="CAE7253513.1"/>
    <property type="molecule type" value="Genomic_DNA"/>
</dbReference>
<evidence type="ECO:0000313" key="2">
    <source>
        <dbReference type="EMBL" id="CAE7253513.1"/>
    </source>
</evidence>
<name>A0A812LYK7_9DINO</name>
<comment type="caution">
    <text evidence="2">The sequence shown here is derived from an EMBL/GenBank/DDBJ whole genome shotgun (WGS) entry which is preliminary data.</text>
</comment>
<feature type="region of interest" description="Disordered" evidence="1">
    <location>
        <begin position="1"/>
        <end position="22"/>
    </location>
</feature>
<protein>
    <submittedName>
        <fullName evidence="2">Uncharacterized protein</fullName>
    </submittedName>
</protein>
<feature type="non-terminal residue" evidence="2">
    <location>
        <position position="81"/>
    </location>
</feature>
<dbReference type="AlphaFoldDB" id="A0A812LYK7"/>
<reference evidence="2" key="1">
    <citation type="submission" date="2021-02" db="EMBL/GenBank/DDBJ databases">
        <authorList>
            <person name="Dougan E. K."/>
            <person name="Rhodes N."/>
            <person name="Thang M."/>
            <person name="Chan C."/>
        </authorList>
    </citation>
    <scope>NUCLEOTIDE SEQUENCE</scope>
</reference>